<dbReference type="Pfam" id="PF00168">
    <property type="entry name" value="C2"/>
    <property type="match status" value="1"/>
</dbReference>
<proteinExistence type="predicted"/>
<dbReference type="SUPFAM" id="SSF49562">
    <property type="entry name" value="C2 domain (Calcium/lipid-binding domain, CaLB)"/>
    <property type="match status" value="1"/>
</dbReference>
<sequence length="130" mass="14458">MLAQGPSLDGNQIAEWQGGSSQLRVEVTVLQARNIPRIKKQFGLKRQFFVFVTSQVTTQKTSLVSVPTEGSKAEWNENLDAFIVQPPSGLALRLYAKRSARRDLLLGMHEMVPVESQTGLFLIRKLACST</sequence>
<gene>
    <name evidence="2" type="ORF">EDB92DRAFT_1854450</name>
</gene>
<accession>A0AAD4LLK4</accession>
<dbReference type="PROSITE" id="PS50004">
    <property type="entry name" value="C2"/>
    <property type="match status" value="1"/>
</dbReference>
<dbReference type="EMBL" id="JAKELL010000018">
    <property type="protein sequence ID" value="KAH8993489.1"/>
    <property type="molecule type" value="Genomic_DNA"/>
</dbReference>
<keyword evidence="3" id="KW-1185">Reference proteome</keyword>
<comment type="caution">
    <text evidence="2">The sequence shown here is derived from an EMBL/GenBank/DDBJ whole genome shotgun (WGS) entry which is preliminary data.</text>
</comment>
<evidence type="ECO:0000313" key="3">
    <source>
        <dbReference type="Proteomes" id="UP001201163"/>
    </source>
</evidence>
<dbReference type="AlphaFoldDB" id="A0AAD4LLK4"/>
<dbReference type="Gene3D" id="2.60.40.150">
    <property type="entry name" value="C2 domain"/>
    <property type="match status" value="1"/>
</dbReference>
<organism evidence="2 3">
    <name type="scientific">Lactarius akahatsu</name>
    <dbReference type="NCBI Taxonomy" id="416441"/>
    <lineage>
        <taxon>Eukaryota</taxon>
        <taxon>Fungi</taxon>
        <taxon>Dikarya</taxon>
        <taxon>Basidiomycota</taxon>
        <taxon>Agaricomycotina</taxon>
        <taxon>Agaricomycetes</taxon>
        <taxon>Russulales</taxon>
        <taxon>Russulaceae</taxon>
        <taxon>Lactarius</taxon>
    </lineage>
</organism>
<protein>
    <recommendedName>
        <fullName evidence="1">C2 domain-containing protein</fullName>
    </recommendedName>
</protein>
<name>A0AAD4LLK4_9AGAM</name>
<dbReference type="InterPro" id="IPR000008">
    <property type="entry name" value="C2_dom"/>
</dbReference>
<dbReference type="Proteomes" id="UP001201163">
    <property type="component" value="Unassembled WGS sequence"/>
</dbReference>
<reference evidence="2" key="1">
    <citation type="submission" date="2022-01" db="EMBL/GenBank/DDBJ databases">
        <title>Comparative genomics reveals a dynamic genome evolution in the ectomycorrhizal milk-cap (Lactarius) mushrooms.</title>
        <authorList>
            <consortium name="DOE Joint Genome Institute"/>
            <person name="Lebreton A."/>
            <person name="Tang N."/>
            <person name="Kuo A."/>
            <person name="LaButti K."/>
            <person name="Drula E."/>
            <person name="Barry K."/>
            <person name="Clum A."/>
            <person name="Lipzen A."/>
            <person name="Mousain D."/>
            <person name="Ng V."/>
            <person name="Wang R."/>
            <person name="Wang X."/>
            <person name="Dai Y."/>
            <person name="Henrissat B."/>
            <person name="Grigoriev I.V."/>
            <person name="Guerin-Laguette A."/>
            <person name="Yu F."/>
            <person name="Martin F.M."/>
        </authorList>
    </citation>
    <scope>NUCLEOTIDE SEQUENCE</scope>
    <source>
        <strain evidence="2">QP</strain>
    </source>
</reference>
<feature type="non-terminal residue" evidence="2">
    <location>
        <position position="1"/>
    </location>
</feature>
<feature type="domain" description="C2" evidence="1">
    <location>
        <begin position="6"/>
        <end position="127"/>
    </location>
</feature>
<dbReference type="InterPro" id="IPR035892">
    <property type="entry name" value="C2_domain_sf"/>
</dbReference>
<evidence type="ECO:0000259" key="1">
    <source>
        <dbReference type="PROSITE" id="PS50004"/>
    </source>
</evidence>
<evidence type="ECO:0000313" key="2">
    <source>
        <dbReference type="EMBL" id="KAH8993489.1"/>
    </source>
</evidence>